<comment type="caution">
    <text evidence="2">The sequence shown here is derived from an EMBL/GenBank/DDBJ whole genome shotgun (WGS) entry which is preliminary data.</text>
</comment>
<evidence type="ECO:0000313" key="3">
    <source>
        <dbReference type="Proteomes" id="UP000077202"/>
    </source>
</evidence>
<sequence length="103" mass="11098">MVFAQNKNNEPRELTSVISAAATAIDSRGEHNKAAVEFFPTEDSRVHGERYQAPAQASPQRQRASSDAQALGKGSESAALDVHSGDHGVMHFPPRLIGESSER</sequence>
<feature type="compositionally biased region" description="Low complexity" evidence="1">
    <location>
        <begin position="52"/>
        <end position="70"/>
    </location>
</feature>
<dbReference type="Proteomes" id="UP000077202">
    <property type="component" value="Unassembled WGS sequence"/>
</dbReference>
<proteinExistence type="predicted"/>
<accession>A0A176VQF3</accession>
<evidence type="ECO:0000313" key="2">
    <source>
        <dbReference type="EMBL" id="OAE22195.1"/>
    </source>
</evidence>
<protein>
    <submittedName>
        <fullName evidence="2">Uncharacterized protein</fullName>
    </submittedName>
</protein>
<dbReference type="EMBL" id="LVLJ01003268">
    <property type="protein sequence ID" value="OAE22195.1"/>
    <property type="molecule type" value="Genomic_DNA"/>
</dbReference>
<evidence type="ECO:0000256" key="1">
    <source>
        <dbReference type="SAM" id="MobiDB-lite"/>
    </source>
</evidence>
<organism evidence="2 3">
    <name type="scientific">Marchantia polymorpha subsp. ruderalis</name>
    <dbReference type="NCBI Taxonomy" id="1480154"/>
    <lineage>
        <taxon>Eukaryota</taxon>
        <taxon>Viridiplantae</taxon>
        <taxon>Streptophyta</taxon>
        <taxon>Embryophyta</taxon>
        <taxon>Marchantiophyta</taxon>
        <taxon>Marchantiopsida</taxon>
        <taxon>Marchantiidae</taxon>
        <taxon>Marchantiales</taxon>
        <taxon>Marchantiaceae</taxon>
        <taxon>Marchantia</taxon>
    </lineage>
</organism>
<dbReference type="AlphaFoldDB" id="A0A176VQF3"/>
<reference evidence="2" key="1">
    <citation type="submission" date="2016-03" db="EMBL/GenBank/DDBJ databases">
        <title>Mechanisms controlling the formation of the plant cell surface in tip-growing cells are functionally conserved among land plants.</title>
        <authorList>
            <person name="Honkanen S."/>
            <person name="Jones V.A."/>
            <person name="Morieri G."/>
            <person name="Champion C."/>
            <person name="Hetherington A.J."/>
            <person name="Kelly S."/>
            <person name="Saint-Marcoux D."/>
            <person name="Proust H."/>
            <person name="Prescott H."/>
            <person name="Dolan L."/>
        </authorList>
    </citation>
    <scope>NUCLEOTIDE SEQUENCE [LARGE SCALE GENOMIC DNA]</scope>
    <source>
        <tissue evidence="2">Whole gametophyte</tissue>
    </source>
</reference>
<name>A0A176VQF3_MARPO</name>
<keyword evidence="3" id="KW-1185">Reference proteome</keyword>
<gene>
    <name evidence="2" type="ORF">AXG93_3271s1380</name>
</gene>
<feature type="region of interest" description="Disordered" evidence="1">
    <location>
        <begin position="41"/>
        <end position="103"/>
    </location>
</feature>